<keyword evidence="3" id="KW-1003">Cell membrane</keyword>
<evidence type="ECO:0000256" key="14">
    <source>
        <dbReference type="SAM" id="Phobius"/>
    </source>
</evidence>
<dbReference type="Pfam" id="PF03280">
    <property type="entry name" value="Lipase_chap"/>
    <property type="match status" value="1"/>
</dbReference>
<reference evidence="15" key="1">
    <citation type="journal article" date="2019" name="PLoS Negl. Trop. Dis.">
        <title>Revisiting the worldwide diversity of Leptospira species in the environment.</title>
        <authorList>
            <person name="Vincent A.T."/>
            <person name="Schiettekatte O."/>
            <person name="Bourhy P."/>
            <person name="Veyrier F.J."/>
            <person name="Picardeau M."/>
        </authorList>
    </citation>
    <scope>NUCLEOTIDE SEQUENCE [LARGE SCALE GENOMIC DNA]</scope>
    <source>
        <strain evidence="15">201300427</strain>
    </source>
</reference>
<dbReference type="InterPro" id="IPR004961">
    <property type="entry name" value="Lipase_chaperone"/>
</dbReference>
<evidence type="ECO:0000256" key="2">
    <source>
        <dbReference type="ARBA" id="ARBA00010358"/>
    </source>
</evidence>
<keyword evidence="9 14" id="KW-0472">Membrane</keyword>
<dbReference type="AlphaFoldDB" id="A0A4R9M3G2"/>
<evidence type="ECO:0000256" key="1">
    <source>
        <dbReference type="ARBA" id="ARBA00004383"/>
    </source>
</evidence>
<evidence type="ECO:0000313" key="15">
    <source>
        <dbReference type="EMBL" id="TGN20662.1"/>
    </source>
</evidence>
<keyword evidence="5 14" id="KW-0812">Transmembrane</keyword>
<dbReference type="SUPFAM" id="SSF158855">
    <property type="entry name" value="Lipase chaperone-like"/>
    <property type="match status" value="1"/>
</dbReference>
<feature type="coiled-coil region" evidence="13">
    <location>
        <begin position="275"/>
        <end position="328"/>
    </location>
</feature>
<evidence type="ECO:0000256" key="3">
    <source>
        <dbReference type="ARBA" id="ARBA00022475"/>
    </source>
</evidence>
<sequence>MDKKNIFIITGIALVFAISVFFLARSFGSSEDSKTNTESGEMNENSNPNLNPLGNASSEFWDEALSPFREEEKKSYLEILSDLQSGKINFVWEVWALRRKCDKNYTADQCNAVLLAYVDANYDSPDKEKIRDLFESYFKYEAAMHRLEIPYTTSFEDKYEILKSQRKQILGDEKHDLIFGMEESQVNFMEGSRNFIVSSKNMSPEERVRKYQELKKKTYGSYYDSVVSREDKFDHYQTEIELREKEFQNLGPEDKEKKLNTLEVKYFGKERAAAMAKDRKEEADAKLRISEYEKQEKEFLNQNASMSASEKERKLKDLRIRVLGSEEEADAYARRAQFEKETQQLH</sequence>
<feature type="transmembrane region" description="Helical" evidence="14">
    <location>
        <begin position="6"/>
        <end position="24"/>
    </location>
</feature>
<evidence type="ECO:0000256" key="12">
    <source>
        <dbReference type="ARBA" id="ARBA00031542"/>
    </source>
</evidence>
<keyword evidence="10" id="KW-0143">Chaperone</keyword>
<comment type="caution">
    <text evidence="15">The sequence shown here is derived from an EMBL/GenBank/DDBJ whole genome shotgun (WGS) entry which is preliminary data.</text>
</comment>
<dbReference type="GO" id="GO:0006457">
    <property type="term" value="P:protein folding"/>
    <property type="evidence" value="ECO:0007669"/>
    <property type="project" value="InterPro"/>
</dbReference>
<evidence type="ECO:0000256" key="10">
    <source>
        <dbReference type="ARBA" id="ARBA00023186"/>
    </source>
</evidence>
<comment type="subcellular location">
    <subcellularLocation>
        <location evidence="1">Cell inner membrane</location>
        <topology evidence="1">Single-pass membrane protein</topology>
        <orientation evidence="1">Periplasmic side</orientation>
    </subcellularLocation>
</comment>
<keyword evidence="7 14" id="KW-1133">Transmembrane helix</keyword>
<proteinExistence type="inferred from homology"/>
<dbReference type="Proteomes" id="UP000298058">
    <property type="component" value="Unassembled WGS sequence"/>
</dbReference>
<evidence type="ECO:0000256" key="9">
    <source>
        <dbReference type="ARBA" id="ARBA00023136"/>
    </source>
</evidence>
<evidence type="ECO:0000256" key="13">
    <source>
        <dbReference type="SAM" id="Coils"/>
    </source>
</evidence>
<keyword evidence="8" id="KW-0443">Lipid metabolism</keyword>
<evidence type="ECO:0000256" key="7">
    <source>
        <dbReference type="ARBA" id="ARBA00022989"/>
    </source>
</evidence>
<comment type="similarity">
    <text evidence="2">Belongs to the lipase chaperone family.</text>
</comment>
<keyword evidence="13" id="KW-0175">Coiled coil</keyword>
<dbReference type="RefSeq" id="WP_135758877.1">
    <property type="nucleotide sequence ID" value="NZ_RQHW01000008.1"/>
</dbReference>
<evidence type="ECO:0000256" key="8">
    <source>
        <dbReference type="ARBA" id="ARBA00023098"/>
    </source>
</evidence>
<keyword evidence="6" id="KW-0442">Lipid degradation</keyword>
<accession>A0A4R9M3G2</accession>
<gene>
    <name evidence="15" type="ORF">EHS15_02035</name>
</gene>
<evidence type="ECO:0000256" key="11">
    <source>
        <dbReference type="ARBA" id="ARBA00030948"/>
    </source>
</evidence>
<evidence type="ECO:0000256" key="6">
    <source>
        <dbReference type="ARBA" id="ARBA00022963"/>
    </source>
</evidence>
<evidence type="ECO:0000256" key="4">
    <source>
        <dbReference type="ARBA" id="ARBA00022519"/>
    </source>
</evidence>
<dbReference type="GO" id="GO:0016042">
    <property type="term" value="P:lipid catabolic process"/>
    <property type="evidence" value="ECO:0007669"/>
    <property type="project" value="UniProtKB-KW"/>
</dbReference>
<dbReference type="GO" id="GO:0051082">
    <property type="term" value="F:unfolded protein binding"/>
    <property type="evidence" value="ECO:0007669"/>
    <property type="project" value="InterPro"/>
</dbReference>
<dbReference type="OrthoDB" id="343849at2"/>
<keyword evidence="4" id="KW-0997">Cell inner membrane</keyword>
<protein>
    <recommendedName>
        <fullName evidence="11">Lipase helper protein</fullName>
    </recommendedName>
    <alternativeName>
        <fullName evidence="12">Lipase modulator</fullName>
    </alternativeName>
</protein>
<dbReference type="EMBL" id="RQHW01000008">
    <property type="protein sequence ID" value="TGN20662.1"/>
    <property type="molecule type" value="Genomic_DNA"/>
</dbReference>
<organism evidence="15 16">
    <name type="scientific">Leptospira idonii</name>
    <dbReference type="NCBI Taxonomy" id="1193500"/>
    <lineage>
        <taxon>Bacteria</taxon>
        <taxon>Pseudomonadati</taxon>
        <taxon>Spirochaetota</taxon>
        <taxon>Spirochaetia</taxon>
        <taxon>Leptospirales</taxon>
        <taxon>Leptospiraceae</taxon>
        <taxon>Leptospira</taxon>
    </lineage>
</organism>
<name>A0A4R9M3G2_9LEPT</name>
<keyword evidence="16" id="KW-1185">Reference proteome</keyword>
<dbReference type="GO" id="GO:0005886">
    <property type="term" value="C:plasma membrane"/>
    <property type="evidence" value="ECO:0007669"/>
    <property type="project" value="UniProtKB-SubCell"/>
</dbReference>
<evidence type="ECO:0000313" key="16">
    <source>
        <dbReference type="Proteomes" id="UP000298058"/>
    </source>
</evidence>
<evidence type="ECO:0000256" key="5">
    <source>
        <dbReference type="ARBA" id="ARBA00022692"/>
    </source>
</evidence>